<name>A0A378VYK4_NEIGO</name>
<organism evidence="1">
    <name type="scientific">Neisseria gonorrhoeae</name>
    <dbReference type="NCBI Taxonomy" id="485"/>
    <lineage>
        <taxon>Bacteria</taxon>
        <taxon>Pseudomonadati</taxon>
        <taxon>Pseudomonadota</taxon>
        <taxon>Betaproteobacteria</taxon>
        <taxon>Neisseriales</taxon>
        <taxon>Neisseriaceae</taxon>
        <taxon>Neisseria</taxon>
    </lineage>
</organism>
<keyword evidence="1" id="KW-0540">Nuclease</keyword>
<dbReference type="EMBL" id="UGRI01000001">
    <property type="protein sequence ID" value="SUA24033.1"/>
    <property type="molecule type" value="Genomic_DNA"/>
</dbReference>
<evidence type="ECO:0000313" key="1">
    <source>
        <dbReference type="EMBL" id="SUA24033.1"/>
    </source>
</evidence>
<sequence>MDNPRRFIFSKWTLREGWDNPNVFQICKLRSSGSTTSKLQEVGRGLRLPVNELMARVRDVPYKLNYFVDSSEKDFVKQLVGEINDNSFQEEISKKFTEELKQKYCKIPRYQTAGIGKPTVFRRHH</sequence>
<accession>A0A378VYK4</accession>
<dbReference type="InterPro" id="IPR027417">
    <property type="entry name" value="P-loop_NTPase"/>
</dbReference>
<protein>
    <submittedName>
        <fullName evidence="1">Type III restriction-modification system endonuclease</fullName>
        <ecNumber evidence="1">3.1.21.5</ecNumber>
    </submittedName>
</protein>
<proteinExistence type="predicted"/>
<dbReference type="Gene3D" id="3.40.50.300">
    <property type="entry name" value="P-loop containing nucleotide triphosphate hydrolases"/>
    <property type="match status" value="1"/>
</dbReference>
<reference evidence="1" key="1">
    <citation type="submission" date="2018-06" db="EMBL/GenBank/DDBJ databases">
        <authorList>
            <consortium name="Pathogen Informatics"/>
            <person name="Doyle S."/>
        </authorList>
    </citation>
    <scope>NUCLEOTIDE SEQUENCE [LARGE SCALE GENOMIC DNA]</scope>
    <source>
        <strain evidence="1">NCTC11421</strain>
    </source>
</reference>
<keyword evidence="1" id="KW-0378">Hydrolase</keyword>
<keyword evidence="1" id="KW-0255">Endonuclease</keyword>
<dbReference type="GO" id="GO:0015668">
    <property type="term" value="F:type III site-specific deoxyribonuclease activity"/>
    <property type="evidence" value="ECO:0007669"/>
    <property type="project" value="UniProtKB-EC"/>
</dbReference>
<dbReference type="EC" id="3.1.21.5" evidence="1"/>
<dbReference type="AlphaFoldDB" id="A0A378VYK4"/>
<gene>
    <name evidence="1" type="ORF">NCTC11421_02023</name>
</gene>